<dbReference type="PANTHER" id="PTHR15175">
    <property type="entry name" value="NEUTROPHIL CYTOSOLIC FACTOR 2, NEUTROPHIL NADPH OXIDASE FACTOR 2"/>
    <property type="match status" value="1"/>
</dbReference>
<dbReference type="SMART" id="SM00028">
    <property type="entry name" value="TPR"/>
    <property type="match status" value="3"/>
</dbReference>
<evidence type="ECO:0000256" key="7">
    <source>
        <dbReference type="PROSITE-ProRule" id="PRU00192"/>
    </source>
</evidence>
<keyword evidence="11" id="KW-1185">Reference proteome</keyword>
<evidence type="ECO:0000256" key="6">
    <source>
        <dbReference type="ARBA" id="ARBA00022803"/>
    </source>
</evidence>
<evidence type="ECO:0000259" key="9">
    <source>
        <dbReference type="PROSITE" id="PS50002"/>
    </source>
</evidence>
<dbReference type="Gene3D" id="1.25.40.10">
    <property type="entry name" value="Tetratricopeptide repeat domain"/>
    <property type="match status" value="1"/>
</dbReference>
<dbReference type="InterPro" id="IPR011990">
    <property type="entry name" value="TPR-like_helical_dom_sf"/>
</dbReference>
<comment type="subcellular location">
    <subcellularLocation>
        <location evidence="1">Cytoplasm</location>
    </subcellularLocation>
</comment>
<name>A0A8S4AX81_9TELE</name>
<dbReference type="EMBL" id="CAJRST010011112">
    <property type="protein sequence ID" value="CAG5918584.1"/>
    <property type="molecule type" value="Genomic_DNA"/>
</dbReference>
<evidence type="ECO:0000256" key="4">
    <source>
        <dbReference type="ARBA" id="ARBA00022490"/>
    </source>
</evidence>
<dbReference type="GO" id="GO:0042554">
    <property type="term" value="P:superoxide anion generation"/>
    <property type="evidence" value="ECO:0007669"/>
    <property type="project" value="TreeGrafter"/>
</dbReference>
<dbReference type="Pfam" id="PF00018">
    <property type="entry name" value="SH3_1"/>
    <property type="match status" value="1"/>
</dbReference>
<dbReference type="AlphaFoldDB" id="A0A8S4AX81"/>
<feature type="domain" description="SH3" evidence="9">
    <location>
        <begin position="474"/>
        <end position="533"/>
    </location>
</feature>
<dbReference type="CDD" id="cd12047">
    <property type="entry name" value="SH3_Noxa1_C"/>
    <property type="match status" value="1"/>
</dbReference>
<dbReference type="SUPFAM" id="SSF54277">
    <property type="entry name" value="CAD &amp; PB1 domains"/>
    <property type="match status" value="1"/>
</dbReference>
<proteinExistence type="inferred from homology"/>
<evidence type="ECO:0000256" key="2">
    <source>
        <dbReference type="ARBA" id="ARBA00008051"/>
    </source>
</evidence>
<feature type="compositionally biased region" description="Basic and acidic residues" evidence="8">
    <location>
        <begin position="299"/>
        <end position="308"/>
    </location>
</feature>
<dbReference type="Gene3D" id="2.30.30.40">
    <property type="entry name" value="SH3 Domains"/>
    <property type="match status" value="2"/>
</dbReference>
<evidence type="ECO:0000313" key="11">
    <source>
        <dbReference type="Proteomes" id="UP000677803"/>
    </source>
</evidence>
<feature type="compositionally biased region" description="Pro residues" evidence="8">
    <location>
        <begin position="314"/>
        <end position="325"/>
    </location>
</feature>
<dbReference type="SUPFAM" id="SSF48452">
    <property type="entry name" value="TPR-like"/>
    <property type="match status" value="1"/>
</dbReference>
<keyword evidence="5" id="KW-0677">Repeat</keyword>
<dbReference type="PRINTS" id="PR00452">
    <property type="entry name" value="SH3DOMAIN"/>
</dbReference>
<dbReference type="InterPro" id="IPR019734">
    <property type="entry name" value="TPR_rpt"/>
</dbReference>
<dbReference type="SUPFAM" id="SSF50044">
    <property type="entry name" value="SH3-domain"/>
    <property type="match status" value="2"/>
</dbReference>
<evidence type="ECO:0000256" key="3">
    <source>
        <dbReference type="ARBA" id="ARBA00022443"/>
    </source>
</evidence>
<evidence type="ECO:0000256" key="1">
    <source>
        <dbReference type="ARBA" id="ARBA00004496"/>
    </source>
</evidence>
<dbReference type="FunFam" id="1.25.40.10:FF:000017">
    <property type="entry name" value="NADPH oxidase regulator NoxR"/>
    <property type="match status" value="1"/>
</dbReference>
<dbReference type="Proteomes" id="UP000677803">
    <property type="component" value="Unassembled WGS sequence"/>
</dbReference>
<dbReference type="InterPro" id="IPR051864">
    <property type="entry name" value="NCF2_NOXA1"/>
</dbReference>
<dbReference type="PRINTS" id="PR00499">
    <property type="entry name" value="P67PHOX"/>
</dbReference>
<accession>A0A8S4AX81</accession>
<keyword evidence="4" id="KW-0963">Cytoplasm</keyword>
<feature type="compositionally biased region" description="Polar residues" evidence="8">
    <location>
        <begin position="330"/>
        <end position="349"/>
    </location>
</feature>
<dbReference type="PROSITE" id="PS50002">
    <property type="entry name" value="SH3"/>
    <property type="match status" value="1"/>
</dbReference>
<keyword evidence="6" id="KW-0802">TPR repeat</keyword>
<dbReference type="GO" id="GO:0016176">
    <property type="term" value="F:superoxide-generating NADPH oxidase activator activity"/>
    <property type="evidence" value="ECO:0007669"/>
    <property type="project" value="TreeGrafter"/>
</dbReference>
<dbReference type="InterPro" id="IPR001452">
    <property type="entry name" value="SH3_domain"/>
</dbReference>
<keyword evidence="3 7" id="KW-0728">SH3 domain</keyword>
<evidence type="ECO:0000313" key="10">
    <source>
        <dbReference type="EMBL" id="CAG5918584.1"/>
    </source>
</evidence>
<dbReference type="InterPro" id="IPR036028">
    <property type="entry name" value="SH3-like_dom_sf"/>
</dbReference>
<dbReference type="GO" id="GO:0005737">
    <property type="term" value="C:cytoplasm"/>
    <property type="evidence" value="ECO:0007669"/>
    <property type="project" value="UniProtKB-SubCell"/>
</dbReference>
<dbReference type="SMART" id="SM00326">
    <property type="entry name" value="SH3"/>
    <property type="match status" value="2"/>
</dbReference>
<comment type="caution">
    <text evidence="10">The sequence shown here is derived from an EMBL/GenBank/DDBJ whole genome shotgun (WGS) entry which is preliminary data.</text>
</comment>
<organism evidence="10 11">
    <name type="scientific">Menidia menidia</name>
    <name type="common">Atlantic silverside</name>
    <dbReference type="NCBI Taxonomy" id="238744"/>
    <lineage>
        <taxon>Eukaryota</taxon>
        <taxon>Metazoa</taxon>
        <taxon>Chordata</taxon>
        <taxon>Craniata</taxon>
        <taxon>Vertebrata</taxon>
        <taxon>Euteleostomi</taxon>
        <taxon>Actinopterygii</taxon>
        <taxon>Neopterygii</taxon>
        <taxon>Teleostei</taxon>
        <taxon>Neoteleostei</taxon>
        <taxon>Acanthomorphata</taxon>
        <taxon>Ovalentaria</taxon>
        <taxon>Atherinomorphae</taxon>
        <taxon>Atheriniformes</taxon>
        <taxon>Atherinopsidae</taxon>
        <taxon>Menidiinae</taxon>
        <taxon>Menidia</taxon>
    </lineage>
</organism>
<evidence type="ECO:0000256" key="8">
    <source>
        <dbReference type="SAM" id="MobiDB-lite"/>
    </source>
</evidence>
<sequence>MAKMLYTDLLQIWNESVEIMDARDWQGALEKLEQISEPTSYILFNTASAHLALGQLDMALKFLDLTIAKDERLAVGFFQRAAVMMQIDRLEEALSDCIWAQKHMRDNVVIDYRQLGLRFKLFNWQVLHNAAAVYCRMGHWEQAREVLLSAFKEKGAGRKGNIEVALDNVERKMVPAPLMVPEGVVFRPRKQDIEQLQKRDFLGKPKVIASMIPNDDFGGFEPLRLQKPGFYEPKTGGTLDSRYRRVRVPYMASGPEQLSVPGGSLVYLLGEEDRDGMINVVFDGQRGLLPVSLLDPADVKTSKGKNDTRVPTGIPLPPGFMPPTRPKIQPSPSAPQRSHFTVDTSPPSYSTATGTLATASGPPKYTANAAVSQDLSDSLTGATEAGNVVVKVHYTYSMALSVPLDTTYEELKEQIAKKLGHSSSQLRLRHKQHGSHVLTPVKGEMEPGSTVQEMAEAGRVTLWCQKEDPLVTRPILYQMCALYDYASQGPEDLEFSEGDTIDILGEVNEEWLEGHCAGNTGIFPSCFVYRESDNNIEEAQL</sequence>
<protein>
    <submittedName>
        <fullName evidence="10">(Atlantic silverside) hypothetical protein</fullName>
    </submittedName>
</protein>
<gene>
    <name evidence="10" type="ORF">MMEN_LOCUS10157</name>
</gene>
<dbReference type="OrthoDB" id="5983572at2759"/>
<dbReference type="Gene3D" id="3.10.20.90">
    <property type="entry name" value="Phosphatidylinositol 3-kinase Catalytic Subunit, Chain A, domain 1"/>
    <property type="match status" value="1"/>
</dbReference>
<dbReference type="PANTHER" id="PTHR15175:SF4">
    <property type="entry name" value="NADPH OXIDASE ACTIVATOR 1"/>
    <property type="match status" value="1"/>
</dbReference>
<reference evidence="10" key="1">
    <citation type="submission" date="2021-05" db="EMBL/GenBank/DDBJ databases">
        <authorList>
            <person name="Tigano A."/>
        </authorList>
    </citation>
    <scope>NUCLEOTIDE SEQUENCE</scope>
</reference>
<evidence type="ECO:0000256" key="5">
    <source>
        <dbReference type="ARBA" id="ARBA00022737"/>
    </source>
</evidence>
<comment type="similarity">
    <text evidence="2">Belongs to the NCF2/NOXA1 family.</text>
</comment>
<feature type="region of interest" description="Disordered" evidence="8">
    <location>
        <begin position="299"/>
        <end position="355"/>
    </location>
</feature>